<keyword evidence="5 8" id="KW-0106">Calcium</keyword>
<dbReference type="Proteomes" id="UP001623349">
    <property type="component" value="Unassembled WGS sequence"/>
</dbReference>
<dbReference type="InterPro" id="IPR008080">
    <property type="entry name" value="Parvalbumin"/>
</dbReference>
<evidence type="ECO:0000256" key="3">
    <source>
        <dbReference type="ARBA" id="ARBA00022737"/>
    </source>
</evidence>
<dbReference type="Gene3D" id="1.10.238.10">
    <property type="entry name" value="EF-hand"/>
    <property type="match status" value="1"/>
</dbReference>
<evidence type="ECO:0000256" key="7">
    <source>
        <dbReference type="ARBA" id="ARBA00025308"/>
    </source>
</evidence>
<keyword evidence="3" id="KW-0677">Repeat</keyword>
<proteinExistence type="inferred from homology"/>
<comment type="function">
    <text evidence="7 8">In muscle, parvalbumin is thought to be involved in relaxation after contraction. It binds two calcium ions.</text>
</comment>
<evidence type="ECO:0000256" key="5">
    <source>
        <dbReference type="ARBA" id="ARBA00022837"/>
    </source>
</evidence>
<evidence type="ECO:0000256" key="4">
    <source>
        <dbReference type="ARBA" id="ARBA00022741"/>
    </source>
</evidence>
<dbReference type="PROSITE" id="PS00018">
    <property type="entry name" value="EF_HAND_1"/>
    <property type="match status" value="1"/>
</dbReference>
<dbReference type="SUPFAM" id="SSF47473">
    <property type="entry name" value="EF-hand"/>
    <property type="match status" value="1"/>
</dbReference>
<keyword evidence="11" id="KW-1185">Reference proteome</keyword>
<dbReference type="SMART" id="SM00175">
    <property type="entry name" value="RAB"/>
    <property type="match status" value="1"/>
</dbReference>
<dbReference type="Gene3D" id="3.40.50.300">
    <property type="entry name" value="P-loop containing nucleotide triphosphate hydrolases"/>
    <property type="match status" value="1"/>
</dbReference>
<dbReference type="SMART" id="SM00054">
    <property type="entry name" value="EFh"/>
    <property type="match status" value="1"/>
</dbReference>
<dbReference type="InterPro" id="IPR018247">
    <property type="entry name" value="EF_Hand_1_Ca_BS"/>
</dbReference>
<protein>
    <recommendedName>
        <fullName evidence="8">Parvalbumin</fullName>
    </recommendedName>
</protein>
<evidence type="ECO:0000256" key="2">
    <source>
        <dbReference type="ARBA" id="ARBA00022723"/>
    </source>
</evidence>
<dbReference type="PANTHER" id="PTHR11653:SF2">
    <property type="entry name" value="PARVALBUMIN ALPHA"/>
    <property type="match status" value="1"/>
</dbReference>
<dbReference type="Pfam" id="PF13499">
    <property type="entry name" value="EF-hand_7"/>
    <property type="match status" value="1"/>
</dbReference>
<dbReference type="CDD" id="cd16254">
    <property type="entry name" value="EFh_parvalbumin_alpha"/>
    <property type="match status" value="1"/>
</dbReference>
<evidence type="ECO:0000256" key="8">
    <source>
        <dbReference type="RuleBase" id="RU368048"/>
    </source>
</evidence>
<dbReference type="Pfam" id="PF00071">
    <property type="entry name" value="Ras"/>
    <property type="match status" value="1"/>
</dbReference>
<dbReference type="InterPro" id="IPR001806">
    <property type="entry name" value="Small_GTPase"/>
</dbReference>
<keyword evidence="2 8" id="KW-0479">Metal-binding</keyword>
<comment type="caution">
    <text evidence="10">The sequence shown here is derived from an EMBL/GenBank/DDBJ whole genome shotgun (WGS) entry which is preliminary data.</text>
</comment>
<keyword evidence="4" id="KW-0547">Nucleotide-binding</keyword>
<dbReference type="PANTHER" id="PTHR11653">
    <property type="entry name" value="PARVALBUMIN ALPHA"/>
    <property type="match status" value="1"/>
</dbReference>
<keyword evidence="6" id="KW-0514">Muscle protein</keyword>
<name>A0ABQ0FK31_APOSI</name>
<evidence type="ECO:0000313" key="10">
    <source>
        <dbReference type="EMBL" id="GAB1299545.1"/>
    </source>
</evidence>
<dbReference type="SMART" id="SM00174">
    <property type="entry name" value="RHO"/>
    <property type="match status" value="1"/>
</dbReference>
<evidence type="ECO:0000256" key="1">
    <source>
        <dbReference type="ARBA" id="ARBA00009753"/>
    </source>
</evidence>
<sequence length="257" mass="28305">MSMTDLLSAEDIKKAIGAFAAADSFDHKKFFQMVGLKKKSPDDVKKVFHILDKDKSGFIEEDELGSILKGFSSDARDLSAKETKTLLAAGDKDGDGKIGVEGDPAVGKTALVQMFRSDGAHFQKNYTLTTGVDLVVKTVPVLDTNDSVLWENPNALCLVYDVTNEQSFLSCTKWLEKVRSQTSGISLPGVLVGTKTDLAGRQTVDSAQAQAWALSQGLEFFETSVKEMDNYEAPFHCLAKQFYQLYREKVDIFHTLV</sequence>
<feature type="domain" description="EF-hand" evidence="9">
    <location>
        <begin position="39"/>
        <end position="74"/>
    </location>
</feature>
<dbReference type="SUPFAM" id="SSF52540">
    <property type="entry name" value="P-loop containing nucleoside triphosphate hydrolases"/>
    <property type="match status" value="1"/>
</dbReference>
<dbReference type="EMBL" id="BAAFST010000015">
    <property type="protein sequence ID" value="GAB1299545.1"/>
    <property type="molecule type" value="Genomic_DNA"/>
</dbReference>
<dbReference type="InterPro" id="IPR027417">
    <property type="entry name" value="P-loop_NTPase"/>
</dbReference>
<gene>
    <name evidence="10" type="ORF">APTSU1_001478100</name>
</gene>
<dbReference type="PROSITE" id="PS50222">
    <property type="entry name" value="EF_HAND_2"/>
    <property type="match status" value="1"/>
</dbReference>
<dbReference type="PROSITE" id="PS51419">
    <property type="entry name" value="RAB"/>
    <property type="match status" value="1"/>
</dbReference>
<evidence type="ECO:0000259" key="9">
    <source>
        <dbReference type="PROSITE" id="PS50222"/>
    </source>
</evidence>
<organism evidence="10 11">
    <name type="scientific">Apodemus speciosus</name>
    <name type="common">Large Japanese field mouse</name>
    <dbReference type="NCBI Taxonomy" id="105296"/>
    <lineage>
        <taxon>Eukaryota</taxon>
        <taxon>Metazoa</taxon>
        <taxon>Chordata</taxon>
        <taxon>Craniata</taxon>
        <taxon>Vertebrata</taxon>
        <taxon>Euteleostomi</taxon>
        <taxon>Mammalia</taxon>
        <taxon>Eutheria</taxon>
        <taxon>Euarchontoglires</taxon>
        <taxon>Glires</taxon>
        <taxon>Rodentia</taxon>
        <taxon>Myomorpha</taxon>
        <taxon>Muroidea</taxon>
        <taxon>Muridae</taxon>
        <taxon>Murinae</taxon>
        <taxon>Apodemus</taxon>
    </lineage>
</organism>
<evidence type="ECO:0000313" key="11">
    <source>
        <dbReference type="Proteomes" id="UP001623349"/>
    </source>
</evidence>
<reference evidence="10 11" key="1">
    <citation type="submission" date="2024-08" db="EMBL/GenBank/DDBJ databases">
        <title>The draft genome of Apodemus speciosus.</title>
        <authorList>
            <person name="Nabeshima K."/>
            <person name="Suzuki S."/>
            <person name="Onuma M."/>
        </authorList>
    </citation>
    <scope>NUCLEOTIDE SEQUENCE [LARGE SCALE GENOMIC DNA]</scope>
    <source>
        <strain evidence="10">IB14-021</strain>
    </source>
</reference>
<accession>A0ABQ0FK31</accession>
<dbReference type="InterPro" id="IPR002048">
    <property type="entry name" value="EF_hand_dom"/>
</dbReference>
<dbReference type="SMART" id="SM00173">
    <property type="entry name" value="RAS"/>
    <property type="match status" value="1"/>
</dbReference>
<evidence type="ECO:0000256" key="6">
    <source>
        <dbReference type="ARBA" id="ARBA00023179"/>
    </source>
</evidence>
<dbReference type="InterPro" id="IPR011992">
    <property type="entry name" value="EF-hand-dom_pair"/>
</dbReference>
<comment type="similarity">
    <text evidence="1 8">Belongs to the parvalbumin family.</text>
</comment>
<dbReference type="PRINTS" id="PR01697">
    <property type="entry name" value="PARVALBUMIN"/>
</dbReference>